<proteinExistence type="predicted"/>
<accession>A0A8J8SDV0</accession>
<dbReference type="Gene3D" id="3.40.50.1390">
    <property type="entry name" value="Resolvase, N-terminal catalytic domain"/>
    <property type="match status" value="1"/>
</dbReference>
<dbReference type="InterPro" id="IPR025827">
    <property type="entry name" value="Zn_ribbon_recom_dom"/>
</dbReference>
<feature type="domain" description="Recombinase" evidence="3">
    <location>
        <begin position="133"/>
        <end position="251"/>
    </location>
</feature>
<feature type="domain" description="Resolvase/invertase-type recombinase catalytic" evidence="2">
    <location>
        <begin position="1"/>
        <end position="126"/>
    </location>
</feature>
<evidence type="ECO:0000313" key="4">
    <source>
        <dbReference type="EMBL" id="QUH31238.1"/>
    </source>
</evidence>
<dbReference type="GO" id="GO:0003677">
    <property type="term" value="F:DNA binding"/>
    <property type="evidence" value="ECO:0007669"/>
    <property type="project" value="InterPro"/>
</dbReference>
<dbReference type="KEGG" id="vgu:HYG85_20845"/>
<dbReference type="Gene3D" id="3.90.1750.20">
    <property type="entry name" value="Putative Large Serine Recombinase, Chain B, Domain 2"/>
    <property type="match status" value="1"/>
</dbReference>
<sequence length="447" mass="52874">MQYAKKNNIHIPECNIFIDEGISGRKAEKRPAFMSMIKKAKEKPKPFDVILVHKFDRFARSREDSVVYKSLLKKDCNIKVISITEQLEEDKFSIILESMLEAMAEYYSLNLSDEVKKGMKEKARRGEMQTRPPLGYKFVNGKVVVDDDEKEIVQLIYNKFVNDNMGYVNIANTLNNMGYHTKNNGLFQSKSIKYILENPFYVGIVRWNRKNRNGVLKDEEKWIVSNGDHEKIIDDYIYHQAIKKIERMKKTKKINHSNEYSHYLSGLIRCAYCKGSMVYKNNQKRYSYFRCRKSSEGACLQRKMIRVSLIEKMMEDKLVEDFNNVLVITKHKKIYMNNQRKFILGKLNKLDNKYNKIKKAYIEDIDSIEEYKVNKSKLSEERKNLIKELENISSISFDEENSILLHNVFTTNEYPIPIRNKIYSSFIDKIEVDVIKKTIQINYYRND</sequence>
<dbReference type="PROSITE" id="PS51737">
    <property type="entry name" value="RECOMBINASE_DNA_BIND"/>
    <property type="match status" value="1"/>
</dbReference>
<dbReference type="PANTHER" id="PTHR30461">
    <property type="entry name" value="DNA-INVERTASE FROM LAMBDOID PROPHAGE"/>
    <property type="match status" value="1"/>
</dbReference>
<keyword evidence="1" id="KW-0175">Coiled coil</keyword>
<dbReference type="Pfam" id="PF00239">
    <property type="entry name" value="Resolvase"/>
    <property type="match status" value="1"/>
</dbReference>
<dbReference type="PANTHER" id="PTHR30461:SF23">
    <property type="entry name" value="DNA RECOMBINASE-RELATED"/>
    <property type="match status" value="1"/>
</dbReference>
<dbReference type="PROSITE" id="PS51736">
    <property type="entry name" value="RECOMBINASES_3"/>
    <property type="match status" value="1"/>
</dbReference>
<evidence type="ECO:0000313" key="5">
    <source>
        <dbReference type="Proteomes" id="UP000677305"/>
    </source>
</evidence>
<dbReference type="InterPro" id="IPR038109">
    <property type="entry name" value="DNA_bind_recomb_sf"/>
</dbReference>
<dbReference type="InterPro" id="IPR006119">
    <property type="entry name" value="Resolv_N"/>
</dbReference>
<dbReference type="InterPro" id="IPR036162">
    <property type="entry name" value="Resolvase-like_N_sf"/>
</dbReference>
<protein>
    <submittedName>
        <fullName evidence="4">Recombinase family protein</fullName>
    </submittedName>
</protein>
<keyword evidence="5" id="KW-1185">Reference proteome</keyword>
<dbReference type="SUPFAM" id="SSF53041">
    <property type="entry name" value="Resolvase-like"/>
    <property type="match status" value="1"/>
</dbReference>
<gene>
    <name evidence="4" type="ORF">HYG85_20845</name>
</gene>
<dbReference type="Proteomes" id="UP000677305">
    <property type="component" value="Chromosome"/>
</dbReference>
<feature type="coiled-coil region" evidence="1">
    <location>
        <begin position="368"/>
        <end position="395"/>
    </location>
</feature>
<dbReference type="Pfam" id="PF13408">
    <property type="entry name" value="Zn_ribbon_recom"/>
    <property type="match status" value="1"/>
</dbReference>
<dbReference type="InterPro" id="IPR050639">
    <property type="entry name" value="SSR_resolvase"/>
</dbReference>
<dbReference type="AlphaFoldDB" id="A0A8J8SDV0"/>
<organism evidence="4 5">
    <name type="scientific">Vallitalea guaymasensis</name>
    <dbReference type="NCBI Taxonomy" id="1185412"/>
    <lineage>
        <taxon>Bacteria</taxon>
        <taxon>Bacillati</taxon>
        <taxon>Bacillota</taxon>
        <taxon>Clostridia</taxon>
        <taxon>Lachnospirales</taxon>
        <taxon>Vallitaleaceae</taxon>
        <taxon>Vallitalea</taxon>
    </lineage>
</organism>
<evidence type="ECO:0000256" key="1">
    <source>
        <dbReference type="SAM" id="Coils"/>
    </source>
</evidence>
<dbReference type="InterPro" id="IPR011109">
    <property type="entry name" value="DNA_bind_recombinase_dom"/>
</dbReference>
<evidence type="ECO:0000259" key="3">
    <source>
        <dbReference type="PROSITE" id="PS51737"/>
    </source>
</evidence>
<name>A0A8J8SDV0_9FIRM</name>
<reference evidence="4 5" key="1">
    <citation type="submission" date="2020-07" db="EMBL/GenBank/DDBJ databases">
        <title>Vallitalea guaymasensis genome.</title>
        <authorList>
            <person name="Postec A."/>
        </authorList>
    </citation>
    <scope>NUCLEOTIDE SEQUENCE [LARGE SCALE GENOMIC DNA]</scope>
    <source>
        <strain evidence="4 5">Ra1766G1</strain>
    </source>
</reference>
<dbReference type="GO" id="GO:0000150">
    <property type="term" value="F:DNA strand exchange activity"/>
    <property type="evidence" value="ECO:0007669"/>
    <property type="project" value="InterPro"/>
</dbReference>
<dbReference type="SMART" id="SM00857">
    <property type="entry name" value="Resolvase"/>
    <property type="match status" value="1"/>
</dbReference>
<dbReference type="EMBL" id="CP058561">
    <property type="protein sequence ID" value="QUH31238.1"/>
    <property type="molecule type" value="Genomic_DNA"/>
</dbReference>
<dbReference type="Pfam" id="PF07508">
    <property type="entry name" value="Recombinase"/>
    <property type="match status" value="1"/>
</dbReference>
<dbReference type="CDD" id="cd00338">
    <property type="entry name" value="Ser_Recombinase"/>
    <property type="match status" value="1"/>
</dbReference>
<evidence type="ECO:0000259" key="2">
    <source>
        <dbReference type="PROSITE" id="PS51736"/>
    </source>
</evidence>